<protein>
    <submittedName>
        <fullName evidence="5">Glycerate kinase</fullName>
    </submittedName>
</protein>
<gene>
    <name evidence="5" type="ORF">CDG81_19545</name>
    <name evidence="6" type="ORF">IL38_05345</name>
</gene>
<accession>A0A099D7Q3</accession>
<dbReference type="InterPro" id="IPR018197">
    <property type="entry name" value="Glycerate_kinase_RE-like"/>
</dbReference>
<evidence type="ECO:0000313" key="7">
    <source>
        <dbReference type="Proteomes" id="UP000029737"/>
    </source>
</evidence>
<dbReference type="eggNOG" id="COG1929">
    <property type="taxonomic scope" value="Bacteria"/>
</dbReference>
<dbReference type="Gene3D" id="3.40.50.10350">
    <property type="entry name" value="Glycerate kinase, domain 1"/>
    <property type="match status" value="1"/>
</dbReference>
<name>A0A099D7Q3_9ACTN</name>
<proteinExistence type="inferred from homology"/>
<dbReference type="SUPFAM" id="SSF110738">
    <property type="entry name" value="Glycerate kinase I"/>
    <property type="match status" value="1"/>
</dbReference>
<dbReference type="Gene3D" id="3.90.1510.10">
    <property type="entry name" value="Glycerate kinase, domain 2"/>
    <property type="match status" value="1"/>
</dbReference>
<evidence type="ECO:0000313" key="8">
    <source>
        <dbReference type="Proteomes" id="UP000215043"/>
    </source>
</evidence>
<reference evidence="5 8" key="2">
    <citation type="submission" date="2017-08" db="EMBL/GenBank/DDBJ databases">
        <title>The complete genome sequence of moderately halophilic actinomycete Actinopolyspora erythraea YIM 90600, the producer of novel erythromycin, novel actinopolysporins A-C and tubercidin.</title>
        <authorList>
            <person name="Yin M."/>
            <person name="Tang S."/>
        </authorList>
    </citation>
    <scope>NUCLEOTIDE SEQUENCE [LARGE SCALE GENOMIC DNA]</scope>
    <source>
        <strain evidence="5 8">YIM 90600</strain>
    </source>
</reference>
<sequence>MTGHVLVAPDKFKGSLSAAEVADAVAVGLRGRMPSLEVRRVPVADGGDGTVRAALATGRFERLPVRVTGPTGRRVDAEIAVNRTTAVVELASASGFALLAPGEFDPLRASSHGTGELLTAALEAGVSEIVLGVGGSACTDGGAGMLTALGARLTDSGGRPLSPGGGELERLAGIDLSGLDPRLADVDLVLASDVDNPLTGPSGAAHVYGPQKGAGPEEVRRLDAALRNFAEVVGRATGESAADRPGAGAAGGVGYGALTALSARFRSGSDVVLELVGFDRDLAGAALVITGEGALDEQTLRGKVPATVAARAAKVGVPTVAVAGKCSLSEHRLRGGGFSAVYALAHLQPDPGRSIRGAAALLHRVGEHIADDFL</sequence>
<organism evidence="5 8">
    <name type="scientific">Actinopolyspora erythraea</name>
    <dbReference type="NCBI Taxonomy" id="414996"/>
    <lineage>
        <taxon>Bacteria</taxon>
        <taxon>Bacillati</taxon>
        <taxon>Actinomycetota</taxon>
        <taxon>Actinomycetes</taxon>
        <taxon>Actinopolysporales</taxon>
        <taxon>Actinopolysporaceae</taxon>
        <taxon>Actinopolyspora</taxon>
    </lineage>
</organism>
<dbReference type="OrthoDB" id="9774290at2"/>
<reference evidence="6 7" key="1">
    <citation type="journal article" date="2014" name="PLoS ONE">
        <title>Identification and Characterization of a New Erythromycin Biosynthetic Gene Cluster in Actinopolyspora erythraea YIM90600, a Novel Erythronolide-Producing Halophilic Actinomycete Isolated from Salt Field.</title>
        <authorList>
            <person name="Chen D."/>
            <person name="Feng J."/>
            <person name="Huang L."/>
            <person name="Zhang Q."/>
            <person name="Wu J."/>
            <person name="Zhu X."/>
            <person name="Duan Y."/>
            <person name="Xu Z."/>
        </authorList>
    </citation>
    <scope>NUCLEOTIDE SEQUENCE [LARGE SCALE GENOMIC DNA]</scope>
    <source>
        <strain evidence="6 7">YIM90600</strain>
    </source>
</reference>
<keyword evidence="2 4" id="KW-0808">Transferase</keyword>
<dbReference type="Pfam" id="PF02595">
    <property type="entry name" value="Gly_kinase"/>
    <property type="match status" value="1"/>
</dbReference>
<dbReference type="InterPro" id="IPR036129">
    <property type="entry name" value="Glycerate_kinase_sf"/>
</dbReference>
<dbReference type="NCBIfam" id="TIGR00045">
    <property type="entry name" value="glycerate kinase"/>
    <property type="match status" value="1"/>
</dbReference>
<evidence type="ECO:0000256" key="3">
    <source>
        <dbReference type="ARBA" id="ARBA00022777"/>
    </source>
</evidence>
<evidence type="ECO:0000256" key="4">
    <source>
        <dbReference type="PIRNR" id="PIRNR006078"/>
    </source>
</evidence>
<dbReference type="InterPro" id="IPR004381">
    <property type="entry name" value="Glycerate_kinase"/>
</dbReference>
<dbReference type="HOGENOM" id="CLU_028255_0_1_11"/>
<keyword evidence="3 4" id="KW-0418">Kinase</keyword>
<dbReference type="GO" id="GO:0008887">
    <property type="term" value="F:glycerate kinase activity"/>
    <property type="evidence" value="ECO:0007669"/>
    <property type="project" value="UniProtKB-UniRule"/>
</dbReference>
<evidence type="ECO:0000313" key="5">
    <source>
        <dbReference type="EMBL" id="ASU80092.1"/>
    </source>
</evidence>
<dbReference type="EMBL" id="CP022752">
    <property type="protein sequence ID" value="ASU80092.1"/>
    <property type="molecule type" value="Genomic_DNA"/>
</dbReference>
<dbReference type="Proteomes" id="UP000215043">
    <property type="component" value="Chromosome"/>
</dbReference>
<evidence type="ECO:0000313" key="6">
    <source>
        <dbReference type="EMBL" id="KGI82178.1"/>
    </source>
</evidence>
<keyword evidence="7" id="KW-1185">Reference proteome</keyword>
<dbReference type="PIRSF" id="PIRSF006078">
    <property type="entry name" value="GlxK"/>
    <property type="match status" value="1"/>
</dbReference>
<dbReference type="Proteomes" id="UP000029737">
    <property type="component" value="Unassembled WGS sequence"/>
</dbReference>
<comment type="similarity">
    <text evidence="1 4">Belongs to the glycerate kinase type-1 family.</text>
</comment>
<evidence type="ECO:0000256" key="1">
    <source>
        <dbReference type="ARBA" id="ARBA00006284"/>
    </source>
</evidence>
<evidence type="ECO:0000256" key="2">
    <source>
        <dbReference type="ARBA" id="ARBA00022679"/>
    </source>
</evidence>
<dbReference type="InterPro" id="IPR018193">
    <property type="entry name" value="Glyc_kinase_flavodox-like_fold"/>
</dbReference>
<dbReference type="PANTHER" id="PTHR21599">
    <property type="entry name" value="GLYCERATE KINASE"/>
    <property type="match status" value="1"/>
</dbReference>
<dbReference type="EMBL" id="JPMV01000012">
    <property type="protein sequence ID" value="KGI82178.1"/>
    <property type="molecule type" value="Genomic_DNA"/>
</dbReference>
<dbReference type="PANTHER" id="PTHR21599:SF0">
    <property type="entry name" value="GLYCERATE KINASE"/>
    <property type="match status" value="1"/>
</dbReference>
<dbReference type="AlphaFoldDB" id="A0A099D7Q3"/>
<dbReference type="RefSeq" id="WP_043570560.1">
    <property type="nucleotide sequence ID" value="NZ_CP022752.1"/>
</dbReference>
<dbReference type="KEGG" id="aey:CDG81_19545"/>
<dbReference type="GO" id="GO:0031388">
    <property type="term" value="P:organic acid phosphorylation"/>
    <property type="evidence" value="ECO:0007669"/>
    <property type="project" value="UniProtKB-UniRule"/>
</dbReference>